<dbReference type="EMBL" id="MFJU01000023">
    <property type="protein sequence ID" value="OGG35987.1"/>
    <property type="molecule type" value="Genomic_DNA"/>
</dbReference>
<gene>
    <name evidence="1" type="ORF">A2968_03710</name>
</gene>
<accession>A0A1F6BHJ0</accession>
<evidence type="ECO:0000313" key="1">
    <source>
        <dbReference type="EMBL" id="OGG35987.1"/>
    </source>
</evidence>
<dbReference type="AlphaFoldDB" id="A0A1F6BHJ0"/>
<proteinExistence type="predicted"/>
<organism evidence="1 2">
    <name type="scientific">Candidatus Gottesmanbacteria bacterium RIFCSPLOWO2_01_FULL_42_22</name>
    <dbReference type="NCBI Taxonomy" id="1798391"/>
    <lineage>
        <taxon>Bacteria</taxon>
        <taxon>Candidatus Gottesmaniibacteriota</taxon>
    </lineage>
</organism>
<evidence type="ECO:0000313" key="2">
    <source>
        <dbReference type="Proteomes" id="UP000176228"/>
    </source>
</evidence>
<reference evidence="1 2" key="1">
    <citation type="journal article" date="2016" name="Nat. Commun.">
        <title>Thousands of microbial genomes shed light on interconnected biogeochemical processes in an aquifer system.</title>
        <authorList>
            <person name="Anantharaman K."/>
            <person name="Brown C.T."/>
            <person name="Hug L.A."/>
            <person name="Sharon I."/>
            <person name="Castelle C.J."/>
            <person name="Probst A.J."/>
            <person name="Thomas B.C."/>
            <person name="Singh A."/>
            <person name="Wilkins M.J."/>
            <person name="Karaoz U."/>
            <person name="Brodie E.L."/>
            <person name="Williams K.H."/>
            <person name="Hubbard S.S."/>
            <person name="Banfield J.F."/>
        </authorList>
    </citation>
    <scope>NUCLEOTIDE SEQUENCE [LARGE SCALE GENOMIC DNA]</scope>
</reference>
<protein>
    <submittedName>
        <fullName evidence="1">Uncharacterized protein</fullName>
    </submittedName>
</protein>
<name>A0A1F6BHJ0_9BACT</name>
<sequence>MTFEYLSARKEVNMMKKLIGTVLGIGMILAAAAPSFAATNVTLNNTGPFANHWITILKGRTIGVNNIQAAKIKNTVNNTVNTGNNTATLNTNVTGGGSTGNATSNVTLNNSVNGALTNITGCGCPDGDTDVSMSNTGPYSTQNVTVNETTNITVNNLQFAKVKNKVFQNINTGGNSAILNTNVSGISTGNASSDVVVDNVVNVSETNIGP</sequence>
<comment type="caution">
    <text evidence="1">The sequence shown here is derived from an EMBL/GenBank/DDBJ whole genome shotgun (WGS) entry which is preliminary data.</text>
</comment>
<dbReference type="Proteomes" id="UP000176228">
    <property type="component" value="Unassembled WGS sequence"/>
</dbReference>